<proteinExistence type="predicted"/>
<dbReference type="GO" id="GO:0006508">
    <property type="term" value="P:proteolysis"/>
    <property type="evidence" value="ECO:0007669"/>
    <property type="project" value="InterPro"/>
</dbReference>
<dbReference type="InterPro" id="IPR001375">
    <property type="entry name" value="Peptidase_S9_cat"/>
</dbReference>
<keyword evidence="4" id="KW-1185">Reference proteome</keyword>
<keyword evidence="1" id="KW-0732">Signal</keyword>
<feature type="signal peptide" evidence="1">
    <location>
        <begin position="1"/>
        <end position="21"/>
    </location>
</feature>
<dbReference type="KEGG" id="mbah:HYN46_07460"/>
<accession>A0A345P5X3</accession>
<dbReference type="GO" id="GO:0008236">
    <property type="term" value="F:serine-type peptidase activity"/>
    <property type="evidence" value="ECO:0007669"/>
    <property type="project" value="InterPro"/>
</dbReference>
<evidence type="ECO:0000256" key="1">
    <source>
        <dbReference type="SAM" id="SignalP"/>
    </source>
</evidence>
<dbReference type="SUPFAM" id="SSF53474">
    <property type="entry name" value="alpha/beta-Hydrolases"/>
    <property type="match status" value="1"/>
</dbReference>
<dbReference type="Pfam" id="PF00326">
    <property type="entry name" value="Peptidase_S9"/>
    <property type="match status" value="1"/>
</dbReference>
<dbReference type="AlphaFoldDB" id="A0A345P5X3"/>
<dbReference type="GO" id="GO:0016042">
    <property type="term" value="P:lipid catabolic process"/>
    <property type="evidence" value="ECO:0007669"/>
    <property type="project" value="InterPro"/>
</dbReference>
<sequence>MFQKTTMAAAITIATSVLLVACGDSNGNNNGAVVGGGTTPTTTLLGSEQKPALSAANFNASLGASASGKLILSVAGQPKCDVSISHIEYSTIGGAGEATTASGALMVPTGSDPSCTGKRPVVLYAHGTTTSKGFNMAALTTDPTNAAAGESTLVAATFAAQGYIVVAPNYAGYDTSTLAYHPYVNYKQQSQEMIDALKAGRAALPKDAAGTTTTDSGKLFVTGYSEGGYVAMAALKAMDAAHIPVTAGAPMSGPYSLEAYGDAIFYGNTPIGGTVFAPLLTTSYQKAYGNIYNITSDAYTSAYAANIDTLLPTTLSQNVLFTTGKLPQLALFQSVAGSSGGQVDPITGADLSTSQFSFGFDPSSYLINTSYRAAYLKDAAANPDGAVPALTASPLPATAPQHPLRKAFALNDLRGYVPSMPVLMCGGNQDPTVFFAPNAQLMAGILGNIAGAGAPVAFALLDVDTTSKAPVGFSSAGLNTSVTTNMKAVAQQAQTGFGTILGATKDAAIEAAKVDPKVVAAANAAGQAAYVKVLTAGGSQADAAAAAKAAGTAVVTAAATSAATAAVASSYHGSLVPPFCTSAARAFFQQY</sequence>
<evidence type="ECO:0000259" key="2">
    <source>
        <dbReference type="Pfam" id="PF00326"/>
    </source>
</evidence>
<dbReference type="RefSeq" id="WP_114898792.1">
    <property type="nucleotide sequence ID" value="NZ_CP031222.1"/>
</dbReference>
<dbReference type="PANTHER" id="PTHR34853:SF1">
    <property type="entry name" value="LIPASE 5"/>
    <property type="match status" value="1"/>
</dbReference>
<dbReference type="GO" id="GO:0004806">
    <property type="term" value="F:triacylglycerol lipase activity"/>
    <property type="evidence" value="ECO:0007669"/>
    <property type="project" value="InterPro"/>
</dbReference>
<protein>
    <submittedName>
        <fullName evidence="3">Alpha/beta hydrolase</fullName>
    </submittedName>
</protein>
<dbReference type="Gene3D" id="3.40.50.1820">
    <property type="entry name" value="alpha/beta hydrolase"/>
    <property type="match status" value="1"/>
</dbReference>
<dbReference type="PROSITE" id="PS51257">
    <property type="entry name" value="PROKAR_LIPOPROTEIN"/>
    <property type="match status" value="1"/>
</dbReference>
<dbReference type="Proteomes" id="UP000253940">
    <property type="component" value="Chromosome"/>
</dbReference>
<evidence type="ECO:0000313" key="3">
    <source>
        <dbReference type="EMBL" id="AXI02682.1"/>
    </source>
</evidence>
<name>A0A345P5X3_9GAMM</name>
<gene>
    <name evidence="3" type="ORF">HYN46_07460</name>
</gene>
<dbReference type="InterPro" id="IPR005152">
    <property type="entry name" value="Lipase_secreted"/>
</dbReference>
<feature type="domain" description="Peptidase S9 prolyl oligopeptidase catalytic" evidence="2">
    <location>
        <begin position="155"/>
        <end position="238"/>
    </location>
</feature>
<dbReference type="InterPro" id="IPR029058">
    <property type="entry name" value="AB_hydrolase_fold"/>
</dbReference>
<reference evidence="3" key="1">
    <citation type="submission" date="2018-07" db="EMBL/GenBank/DDBJ databases">
        <title>Genome sequencing of Moraxellaceae gen. HYN0046.</title>
        <authorList>
            <person name="Kim M."/>
            <person name="Yi H."/>
        </authorList>
    </citation>
    <scope>NUCLEOTIDE SEQUENCE [LARGE SCALE GENOMIC DNA]</scope>
    <source>
        <strain evidence="3">HYN0046</strain>
    </source>
</reference>
<dbReference type="OrthoDB" id="9798122at2"/>
<evidence type="ECO:0000313" key="4">
    <source>
        <dbReference type="Proteomes" id="UP000253940"/>
    </source>
</evidence>
<dbReference type="EMBL" id="CP031222">
    <property type="protein sequence ID" value="AXI02682.1"/>
    <property type="molecule type" value="Genomic_DNA"/>
</dbReference>
<organism evidence="3 4">
    <name type="scientific">Aquirhabdus parva</name>
    <dbReference type="NCBI Taxonomy" id="2283318"/>
    <lineage>
        <taxon>Bacteria</taxon>
        <taxon>Pseudomonadati</taxon>
        <taxon>Pseudomonadota</taxon>
        <taxon>Gammaproteobacteria</taxon>
        <taxon>Moraxellales</taxon>
        <taxon>Moraxellaceae</taxon>
        <taxon>Aquirhabdus</taxon>
    </lineage>
</organism>
<keyword evidence="3" id="KW-0378">Hydrolase</keyword>
<dbReference type="PANTHER" id="PTHR34853">
    <property type="match status" value="1"/>
</dbReference>
<feature type="chain" id="PRO_5016791050" evidence="1">
    <location>
        <begin position="22"/>
        <end position="591"/>
    </location>
</feature>